<dbReference type="AlphaFoldDB" id="A0A2H0AL66"/>
<keyword evidence="1" id="KW-0819">tRNA processing</keyword>
<dbReference type="Pfam" id="PF00825">
    <property type="entry name" value="Ribonuclease_P"/>
    <property type="match status" value="1"/>
</dbReference>
<evidence type="ECO:0000256" key="6">
    <source>
        <dbReference type="NCBIfam" id="TIGR00188"/>
    </source>
</evidence>
<dbReference type="Proteomes" id="UP000230007">
    <property type="component" value="Unassembled WGS sequence"/>
</dbReference>
<dbReference type="NCBIfam" id="TIGR00188">
    <property type="entry name" value="rnpA"/>
    <property type="match status" value="1"/>
</dbReference>
<dbReference type="EC" id="3.1.26.5" evidence="6"/>
<evidence type="ECO:0000256" key="1">
    <source>
        <dbReference type="ARBA" id="ARBA00022694"/>
    </source>
</evidence>
<proteinExistence type="predicted"/>
<evidence type="ECO:0000256" key="4">
    <source>
        <dbReference type="ARBA" id="ARBA00022801"/>
    </source>
</evidence>
<evidence type="ECO:0000256" key="2">
    <source>
        <dbReference type="ARBA" id="ARBA00022722"/>
    </source>
</evidence>
<sequence length="108" mass="12499">MLPKKLRTPIRLFPKNTKSIFSDSNLVIKTHPNNLTYNRLGVLISKQTLKNAAHRNKLKRKIINLFKNSLLAPNNKTGKDLLIILKAPIIKFTDARLKDAFEKYEQFI</sequence>
<keyword evidence="4" id="KW-0378">Hydrolase</keyword>
<evidence type="ECO:0000313" key="8">
    <source>
        <dbReference type="Proteomes" id="UP000230007"/>
    </source>
</evidence>
<accession>A0A2H0AL66</accession>
<protein>
    <recommendedName>
        <fullName evidence="6">Ribonuclease P protein component</fullName>
        <ecNumber evidence="6">3.1.26.5</ecNumber>
    </recommendedName>
</protein>
<dbReference type="SUPFAM" id="SSF54211">
    <property type="entry name" value="Ribosomal protein S5 domain 2-like"/>
    <property type="match status" value="1"/>
</dbReference>
<dbReference type="GO" id="GO:0000049">
    <property type="term" value="F:tRNA binding"/>
    <property type="evidence" value="ECO:0007669"/>
    <property type="project" value="InterPro"/>
</dbReference>
<organism evidence="7 8">
    <name type="scientific">Candidatus Colwellbacteria bacterium CG23_combo_of_CG06-09_8_20_14_all_42_19</name>
    <dbReference type="NCBI Taxonomy" id="1974541"/>
    <lineage>
        <taxon>Bacteria</taxon>
        <taxon>Candidatus Colwelliibacteriota</taxon>
    </lineage>
</organism>
<reference evidence="7 8" key="1">
    <citation type="submission" date="2017-09" db="EMBL/GenBank/DDBJ databases">
        <title>Depth-based differentiation of microbial function through sediment-hosted aquifers and enrichment of novel symbionts in the deep terrestrial subsurface.</title>
        <authorList>
            <person name="Probst A.J."/>
            <person name="Ladd B."/>
            <person name="Jarett J.K."/>
            <person name="Geller-Mcgrath D.E."/>
            <person name="Sieber C.M."/>
            <person name="Emerson J.B."/>
            <person name="Anantharaman K."/>
            <person name="Thomas B.C."/>
            <person name="Malmstrom R."/>
            <person name="Stieglmeier M."/>
            <person name="Klingl A."/>
            <person name="Woyke T."/>
            <person name="Ryan C.M."/>
            <person name="Banfield J.F."/>
        </authorList>
    </citation>
    <scope>NUCLEOTIDE SEQUENCE [LARGE SCALE GENOMIC DNA]</scope>
    <source>
        <strain evidence="7">CG23_combo_of_CG06-09_8_20_14_all_42_19</strain>
    </source>
</reference>
<keyword evidence="3" id="KW-0255">Endonuclease</keyword>
<evidence type="ECO:0000256" key="5">
    <source>
        <dbReference type="ARBA" id="ARBA00022884"/>
    </source>
</evidence>
<dbReference type="InterPro" id="IPR000100">
    <property type="entry name" value="RNase_P"/>
</dbReference>
<gene>
    <name evidence="7" type="primary">rnpA</name>
    <name evidence="7" type="ORF">COX15_01485</name>
</gene>
<keyword evidence="5" id="KW-0694">RNA-binding</keyword>
<evidence type="ECO:0000313" key="7">
    <source>
        <dbReference type="EMBL" id="PIP46124.1"/>
    </source>
</evidence>
<dbReference type="InterPro" id="IPR014721">
    <property type="entry name" value="Ribsml_uS5_D2-typ_fold_subgr"/>
</dbReference>
<dbReference type="Gene3D" id="3.30.230.10">
    <property type="match status" value="1"/>
</dbReference>
<dbReference type="EMBL" id="PCSK01000029">
    <property type="protein sequence ID" value="PIP46124.1"/>
    <property type="molecule type" value="Genomic_DNA"/>
</dbReference>
<name>A0A2H0AL66_9BACT</name>
<comment type="caution">
    <text evidence="7">The sequence shown here is derived from an EMBL/GenBank/DDBJ whole genome shotgun (WGS) entry which is preliminary data.</text>
</comment>
<evidence type="ECO:0000256" key="3">
    <source>
        <dbReference type="ARBA" id="ARBA00022759"/>
    </source>
</evidence>
<dbReference type="GO" id="GO:0004526">
    <property type="term" value="F:ribonuclease P activity"/>
    <property type="evidence" value="ECO:0007669"/>
    <property type="project" value="UniProtKB-UniRule"/>
</dbReference>
<dbReference type="GO" id="GO:0008033">
    <property type="term" value="P:tRNA processing"/>
    <property type="evidence" value="ECO:0007669"/>
    <property type="project" value="UniProtKB-KW"/>
</dbReference>
<keyword evidence="2" id="KW-0540">Nuclease</keyword>
<dbReference type="InterPro" id="IPR020568">
    <property type="entry name" value="Ribosomal_Su5_D2-typ_SF"/>
</dbReference>